<accession>A0A2S2NV24</accession>
<sequence length="137" mass="15926">MCIMIVRHQLYSHFRSSYTIWSTVDDKSSSRVRSAVRKYTFANRTKSPSHARVRRPGKDEKKTLIIIISGAILGLRVYRWRVPTTGSHHEWLEKKGSRRGISRKGTHAPLLPPVIPSGLRWILILTLHGYRKIHRTF</sequence>
<proteinExistence type="predicted"/>
<gene>
    <name evidence="1" type="ORF">g.156916</name>
</gene>
<dbReference type="EMBL" id="GGMR01008410">
    <property type="protein sequence ID" value="MBY21029.1"/>
    <property type="molecule type" value="Transcribed_RNA"/>
</dbReference>
<name>A0A2S2NV24_SCHGA</name>
<evidence type="ECO:0000313" key="1">
    <source>
        <dbReference type="EMBL" id="MBY21029.1"/>
    </source>
</evidence>
<protein>
    <submittedName>
        <fullName evidence="1">Uncharacterized protein</fullName>
    </submittedName>
</protein>
<organism evidence="1">
    <name type="scientific">Schizaphis graminum</name>
    <name type="common">Green bug aphid</name>
    <dbReference type="NCBI Taxonomy" id="13262"/>
    <lineage>
        <taxon>Eukaryota</taxon>
        <taxon>Metazoa</taxon>
        <taxon>Ecdysozoa</taxon>
        <taxon>Arthropoda</taxon>
        <taxon>Hexapoda</taxon>
        <taxon>Insecta</taxon>
        <taxon>Pterygota</taxon>
        <taxon>Neoptera</taxon>
        <taxon>Paraneoptera</taxon>
        <taxon>Hemiptera</taxon>
        <taxon>Sternorrhyncha</taxon>
        <taxon>Aphidomorpha</taxon>
        <taxon>Aphidoidea</taxon>
        <taxon>Aphididae</taxon>
        <taxon>Aphidini</taxon>
        <taxon>Schizaphis</taxon>
    </lineage>
</organism>
<reference evidence="1" key="1">
    <citation type="submission" date="2018-04" db="EMBL/GenBank/DDBJ databases">
        <title>Transcriptome of Schizaphis graminum biotype I.</title>
        <authorList>
            <person name="Scully E.D."/>
            <person name="Geib S.M."/>
            <person name="Palmer N.A."/>
            <person name="Koch K."/>
            <person name="Bradshaw J."/>
            <person name="Heng-Moss T."/>
            <person name="Sarath G."/>
        </authorList>
    </citation>
    <scope>NUCLEOTIDE SEQUENCE</scope>
</reference>
<dbReference type="AlphaFoldDB" id="A0A2S2NV24"/>